<feature type="transmembrane region" description="Helical" evidence="1">
    <location>
        <begin position="114"/>
        <end position="140"/>
    </location>
</feature>
<dbReference type="AlphaFoldDB" id="U1PHR6"/>
<feature type="transmembrane region" description="Helical" evidence="1">
    <location>
        <begin position="57"/>
        <end position="76"/>
    </location>
</feature>
<sequence length="257" mass="26342">MSIVCQFLFIIRDVCQVVVGTLIQALSYTSIAVIAALVGGVVAIYRTPGPQMESNVQHLAAGVVFAAVAAELLPDIHDQSPTVVVTGFAIGIVAMLGIHRLSKAIEKRGVGGNFAGAAGLIITIAIDMLIDGVLIGVTFIEETTTGVIIALALAIEVLFLGVAAVVALPKGMGNIRKMAVPATFGALMTIGVTVGVLTLEGAAGTTIATVLAFGAAALLYLVTEELLLKAGKVPQTPVSTTLFFVGFLTIFLLDIIG</sequence>
<evidence type="ECO:0000256" key="1">
    <source>
        <dbReference type="SAM" id="Phobius"/>
    </source>
</evidence>
<feature type="transmembrane region" description="Helical" evidence="1">
    <location>
        <begin position="180"/>
        <end position="199"/>
    </location>
</feature>
<dbReference type="Proteomes" id="UP000030649">
    <property type="component" value="Unassembled WGS sequence"/>
</dbReference>
<evidence type="ECO:0000313" key="2">
    <source>
        <dbReference type="EMBL" id="ERG91711.1"/>
    </source>
</evidence>
<reference evidence="2 3" key="1">
    <citation type="journal article" date="2013" name="PLoS ONE">
        <title>Assembly-driven community genomics of a hypersaline microbial ecosystem.</title>
        <authorList>
            <person name="Podell S."/>
            <person name="Ugalde J.A."/>
            <person name="Narasingarao P."/>
            <person name="Banfield J.F."/>
            <person name="Heidelberg K.B."/>
            <person name="Allen E.E."/>
        </authorList>
    </citation>
    <scope>NUCLEOTIDE SEQUENCE [LARGE SCALE GENOMIC DNA]</scope>
    <source>
        <strain evidence="3">J07HQW1</strain>
    </source>
</reference>
<accession>U1PHR6</accession>
<gene>
    <name evidence="2" type="ORF">J07HQW1_01745</name>
</gene>
<protein>
    <submittedName>
        <fullName evidence="2">Putative divalent heavy-metal cations transporter</fullName>
    </submittedName>
</protein>
<keyword evidence="1" id="KW-1133">Transmembrane helix</keyword>
<name>U1PHR6_9EURY</name>
<keyword evidence="1" id="KW-0472">Membrane</keyword>
<feature type="transmembrane region" description="Helical" evidence="1">
    <location>
        <begin position="82"/>
        <end position="102"/>
    </location>
</feature>
<organism evidence="2 3">
    <name type="scientific">Haloquadratum walsbyi J07HQW1</name>
    <dbReference type="NCBI Taxonomy" id="1238424"/>
    <lineage>
        <taxon>Archaea</taxon>
        <taxon>Methanobacteriati</taxon>
        <taxon>Methanobacteriota</taxon>
        <taxon>Stenosarchaea group</taxon>
        <taxon>Halobacteria</taxon>
        <taxon>Halobacteriales</taxon>
        <taxon>Haloferacaceae</taxon>
        <taxon>Haloquadratum</taxon>
    </lineage>
</organism>
<proteinExistence type="predicted"/>
<feature type="transmembrane region" description="Helical" evidence="1">
    <location>
        <begin position="25"/>
        <end position="45"/>
    </location>
</feature>
<evidence type="ECO:0000313" key="3">
    <source>
        <dbReference type="Proteomes" id="UP000030649"/>
    </source>
</evidence>
<feature type="transmembrane region" description="Helical" evidence="1">
    <location>
        <begin position="146"/>
        <end position="168"/>
    </location>
</feature>
<dbReference type="HOGENOM" id="CLU_015114_7_0_2"/>
<dbReference type="EMBL" id="KE356560">
    <property type="protein sequence ID" value="ERG91711.1"/>
    <property type="molecule type" value="Genomic_DNA"/>
</dbReference>
<dbReference type="STRING" id="1238424.J07HQW1_01745"/>
<feature type="transmembrane region" description="Helical" evidence="1">
    <location>
        <begin position="205"/>
        <end position="223"/>
    </location>
</feature>
<feature type="transmembrane region" description="Helical" evidence="1">
    <location>
        <begin position="235"/>
        <end position="256"/>
    </location>
</feature>
<keyword evidence="1" id="KW-0812">Transmembrane</keyword>